<dbReference type="Gene3D" id="3.40.50.1360">
    <property type="match status" value="1"/>
</dbReference>
<dbReference type="PANTHER" id="PTHR11280:SF5">
    <property type="entry name" value="GLUCOSAMINE-6-PHOSPHATE ISOMERASE"/>
    <property type="match status" value="1"/>
</dbReference>
<dbReference type="InterPro" id="IPR004547">
    <property type="entry name" value="Glucosamine6P_isomerase"/>
</dbReference>
<dbReference type="Proteomes" id="UP000321558">
    <property type="component" value="Unassembled WGS sequence"/>
</dbReference>
<dbReference type="GO" id="GO:0004342">
    <property type="term" value="F:glucosamine-6-phosphate deaminase activity"/>
    <property type="evidence" value="ECO:0007669"/>
    <property type="project" value="InterPro"/>
</dbReference>
<feature type="domain" description="Glucosamine/galactosamine-6-phosphate isomerase" evidence="3">
    <location>
        <begin position="15"/>
        <end position="230"/>
    </location>
</feature>
<dbReference type="AlphaFoldDB" id="A0A511ZM17"/>
<evidence type="ECO:0000256" key="1">
    <source>
        <dbReference type="ARBA" id="ARBA00022801"/>
    </source>
</evidence>
<dbReference type="CDD" id="cd01399">
    <property type="entry name" value="GlcN6P_deaminase"/>
    <property type="match status" value="1"/>
</dbReference>
<dbReference type="GO" id="GO:0005737">
    <property type="term" value="C:cytoplasm"/>
    <property type="evidence" value="ECO:0007669"/>
    <property type="project" value="TreeGrafter"/>
</dbReference>
<gene>
    <name evidence="4" type="ORF">OSO01_31990</name>
</gene>
<dbReference type="Pfam" id="PF01182">
    <property type="entry name" value="Glucosamine_iso"/>
    <property type="match status" value="1"/>
</dbReference>
<dbReference type="GO" id="GO:0006046">
    <property type="term" value="P:N-acetylglucosamine catabolic process"/>
    <property type="evidence" value="ECO:0007669"/>
    <property type="project" value="TreeGrafter"/>
</dbReference>
<evidence type="ECO:0000313" key="4">
    <source>
        <dbReference type="EMBL" id="GEN88460.1"/>
    </source>
</evidence>
<dbReference type="GO" id="GO:0019262">
    <property type="term" value="P:N-acetylneuraminate catabolic process"/>
    <property type="evidence" value="ECO:0007669"/>
    <property type="project" value="TreeGrafter"/>
</dbReference>
<keyword evidence="5" id="KW-1185">Reference proteome</keyword>
<proteinExistence type="predicted"/>
<comment type="caution">
    <text evidence="4">The sequence shown here is derived from an EMBL/GenBank/DDBJ whole genome shotgun (WGS) entry which is preliminary data.</text>
</comment>
<accession>A0A511ZM17</accession>
<dbReference type="GO" id="GO:0042802">
    <property type="term" value="F:identical protein binding"/>
    <property type="evidence" value="ECO:0007669"/>
    <property type="project" value="TreeGrafter"/>
</dbReference>
<sequence>MIKKMKTIFVKNYEEMSEKGYEIIKDVIETKEQPVISMTTGGSPRGLFTLLVEGVNNGLDISNTVMMNLDEYIGPKNAVYTVNTFMYENFYNKINTQPKEIFLINGEADNKEEEINRYKEVLNAYPRDVQVLGLGTNGHIGANEPGTPFDSTIFLAEHDDSTIESTMREYNIERDEAPTEMITLGFTEILEAEKVILLVSGKRKSEAVKNLLEGEVSTDCPATALRDKDNVIVIIDEEAASLLDEETIK</sequence>
<name>A0A511ZM17_9BACI</name>
<organism evidence="4 5">
    <name type="scientific">Oceanobacillus sojae</name>
    <dbReference type="NCBI Taxonomy" id="582851"/>
    <lineage>
        <taxon>Bacteria</taxon>
        <taxon>Bacillati</taxon>
        <taxon>Bacillota</taxon>
        <taxon>Bacilli</taxon>
        <taxon>Bacillales</taxon>
        <taxon>Bacillaceae</taxon>
        <taxon>Oceanobacillus</taxon>
    </lineage>
</organism>
<dbReference type="STRING" id="582851.GCA_900162665_01972"/>
<dbReference type="GO" id="GO:0005975">
    <property type="term" value="P:carbohydrate metabolic process"/>
    <property type="evidence" value="ECO:0007669"/>
    <property type="project" value="InterPro"/>
</dbReference>
<reference evidence="4 5" key="1">
    <citation type="submission" date="2019-07" db="EMBL/GenBank/DDBJ databases">
        <title>Whole genome shotgun sequence of Oceanobacillus sojae NBRC 105379.</title>
        <authorList>
            <person name="Hosoyama A."/>
            <person name="Uohara A."/>
            <person name="Ohji S."/>
            <person name="Ichikawa N."/>
        </authorList>
    </citation>
    <scope>NUCLEOTIDE SEQUENCE [LARGE SCALE GENOMIC DNA]</scope>
    <source>
        <strain evidence="4 5">NBRC 105379</strain>
    </source>
</reference>
<dbReference type="EMBL" id="BJYM01000013">
    <property type="protein sequence ID" value="GEN88460.1"/>
    <property type="molecule type" value="Genomic_DNA"/>
</dbReference>
<evidence type="ECO:0000256" key="2">
    <source>
        <dbReference type="ARBA" id="ARBA00023277"/>
    </source>
</evidence>
<dbReference type="InterPro" id="IPR006148">
    <property type="entry name" value="Glc/Gal-6P_isomerase"/>
</dbReference>
<protein>
    <submittedName>
        <fullName evidence="4">Glucosamine-6-phosphate deaminase</fullName>
    </submittedName>
</protein>
<dbReference type="InterPro" id="IPR037171">
    <property type="entry name" value="NagB/RpiA_transferase-like"/>
</dbReference>
<dbReference type="SUPFAM" id="SSF100950">
    <property type="entry name" value="NagB/RpiA/CoA transferase-like"/>
    <property type="match status" value="1"/>
</dbReference>
<keyword evidence="1" id="KW-0378">Hydrolase</keyword>
<evidence type="ECO:0000259" key="3">
    <source>
        <dbReference type="Pfam" id="PF01182"/>
    </source>
</evidence>
<keyword evidence="2" id="KW-0119">Carbohydrate metabolism</keyword>
<dbReference type="PANTHER" id="PTHR11280">
    <property type="entry name" value="GLUCOSAMINE-6-PHOSPHATE ISOMERASE"/>
    <property type="match status" value="1"/>
</dbReference>
<evidence type="ECO:0000313" key="5">
    <source>
        <dbReference type="Proteomes" id="UP000321558"/>
    </source>
</evidence>
<dbReference type="GO" id="GO:0006043">
    <property type="term" value="P:glucosamine catabolic process"/>
    <property type="evidence" value="ECO:0007669"/>
    <property type="project" value="TreeGrafter"/>
</dbReference>